<keyword evidence="2" id="KW-1185">Reference proteome</keyword>
<evidence type="ECO:0000313" key="2">
    <source>
        <dbReference type="Proteomes" id="UP000005283"/>
    </source>
</evidence>
<dbReference type="EMBL" id="ADEG01000086">
    <property type="protein sequence ID" value="EFA91505.1"/>
    <property type="molecule type" value="Genomic_DNA"/>
</dbReference>
<gene>
    <name evidence="1" type="ORF">HMPREF0650_2400</name>
</gene>
<protein>
    <submittedName>
        <fullName evidence="1">Uncharacterized protein</fullName>
    </submittedName>
</protein>
<organism evidence="1 2">
    <name type="scientific">Hoylesella buccalis ATCC 35310</name>
    <dbReference type="NCBI Taxonomy" id="679190"/>
    <lineage>
        <taxon>Bacteria</taxon>
        <taxon>Pseudomonadati</taxon>
        <taxon>Bacteroidota</taxon>
        <taxon>Bacteroidia</taxon>
        <taxon>Bacteroidales</taxon>
        <taxon>Prevotellaceae</taxon>
        <taxon>Hoylesella</taxon>
    </lineage>
</organism>
<accession>D1W7A9</accession>
<dbReference type="AlphaFoldDB" id="D1W7A9"/>
<reference evidence="1 2" key="1">
    <citation type="submission" date="2009-12" db="EMBL/GenBank/DDBJ databases">
        <title>Genome Sequence of Prevotella buccalis ATCC 35310.</title>
        <authorList>
            <person name="Durkin A.S."/>
            <person name="Madupu R."/>
            <person name="Torralba M."/>
            <person name="Methe B."/>
            <person name="Sutton G."/>
            <person name="Strausberg R.L."/>
            <person name="Nelson K.E."/>
        </authorList>
    </citation>
    <scope>NUCLEOTIDE SEQUENCE [LARGE SCALE GENOMIC DNA]</scope>
    <source>
        <strain evidence="1 2">ATCC 35310</strain>
    </source>
</reference>
<dbReference type="STRING" id="679190.HMPREF0650_2400"/>
<sequence>MHACKINSVINDFCSHIFYDWENNPVSQLGFCHLKTQNG</sequence>
<evidence type="ECO:0000313" key="1">
    <source>
        <dbReference type="EMBL" id="EFA91505.1"/>
    </source>
</evidence>
<name>D1W7A9_9BACT</name>
<proteinExistence type="predicted"/>
<comment type="caution">
    <text evidence="1">The sequence shown here is derived from an EMBL/GenBank/DDBJ whole genome shotgun (WGS) entry which is preliminary data.</text>
</comment>
<dbReference type="Proteomes" id="UP000005283">
    <property type="component" value="Unassembled WGS sequence"/>
</dbReference>